<dbReference type="Pfam" id="PF01554">
    <property type="entry name" value="MatE"/>
    <property type="match status" value="2"/>
</dbReference>
<organism evidence="14 15">
    <name type="scientific">Blautia faecicola</name>
    <dbReference type="NCBI Taxonomy" id="2509240"/>
    <lineage>
        <taxon>Bacteria</taxon>
        <taxon>Bacillati</taxon>
        <taxon>Bacillota</taxon>
        <taxon>Clostridia</taxon>
        <taxon>Lachnospirales</taxon>
        <taxon>Lachnospiraceae</taxon>
        <taxon>Blautia</taxon>
    </lineage>
</organism>
<evidence type="ECO:0000256" key="8">
    <source>
        <dbReference type="ARBA" id="ARBA00022692"/>
    </source>
</evidence>
<evidence type="ECO:0000313" key="15">
    <source>
        <dbReference type="Proteomes" id="UP000290106"/>
    </source>
</evidence>
<dbReference type="PANTHER" id="PTHR43298">
    <property type="entry name" value="MULTIDRUG RESISTANCE PROTEIN NORM-RELATED"/>
    <property type="match status" value="1"/>
</dbReference>
<feature type="transmembrane region" description="Helical" evidence="13">
    <location>
        <begin position="64"/>
        <end position="85"/>
    </location>
</feature>
<evidence type="ECO:0000256" key="2">
    <source>
        <dbReference type="ARBA" id="ARBA00004651"/>
    </source>
</evidence>
<dbReference type="InterPro" id="IPR048279">
    <property type="entry name" value="MdtK-like"/>
</dbReference>
<feature type="transmembrane region" description="Helical" evidence="13">
    <location>
        <begin position="23"/>
        <end position="44"/>
    </location>
</feature>
<evidence type="ECO:0000256" key="10">
    <source>
        <dbReference type="ARBA" id="ARBA00023065"/>
    </source>
</evidence>
<evidence type="ECO:0000256" key="1">
    <source>
        <dbReference type="ARBA" id="ARBA00003408"/>
    </source>
</evidence>
<dbReference type="EMBL" id="SDKC01000001">
    <property type="protein sequence ID" value="RXS74690.1"/>
    <property type="molecule type" value="Genomic_DNA"/>
</dbReference>
<keyword evidence="9 13" id="KW-1133">Transmembrane helix</keyword>
<evidence type="ECO:0000313" key="14">
    <source>
        <dbReference type="EMBL" id="RXS74690.1"/>
    </source>
</evidence>
<comment type="similarity">
    <text evidence="3">Belongs to the multi antimicrobial extrusion (MATE) (TC 2.A.66.1) family.</text>
</comment>
<keyword evidence="10" id="KW-0406">Ion transport</keyword>
<keyword evidence="8 13" id="KW-0812">Transmembrane</keyword>
<comment type="subcellular location">
    <subcellularLocation>
        <location evidence="2">Cell membrane</location>
        <topology evidence="2">Multi-pass membrane protein</topology>
    </subcellularLocation>
</comment>
<evidence type="ECO:0000256" key="12">
    <source>
        <dbReference type="ARBA" id="ARBA00031636"/>
    </source>
</evidence>
<feature type="transmembrane region" description="Helical" evidence="13">
    <location>
        <begin position="174"/>
        <end position="198"/>
    </location>
</feature>
<dbReference type="NCBIfam" id="TIGR00797">
    <property type="entry name" value="matE"/>
    <property type="match status" value="1"/>
</dbReference>
<comment type="caution">
    <text evidence="14">The sequence shown here is derived from an EMBL/GenBank/DDBJ whole genome shotgun (WGS) entry which is preliminary data.</text>
</comment>
<dbReference type="GO" id="GO:0006811">
    <property type="term" value="P:monoatomic ion transport"/>
    <property type="evidence" value="ECO:0007669"/>
    <property type="project" value="UniProtKB-KW"/>
</dbReference>
<feature type="transmembrane region" description="Helical" evidence="13">
    <location>
        <begin position="398"/>
        <end position="420"/>
    </location>
</feature>
<gene>
    <name evidence="14" type="ORF">ETP43_05350</name>
</gene>
<accession>A0A4Q1RGC0</accession>
<dbReference type="PANTHER" id="PTHR43298:SF2">
    <property type="entry name" value="FMN_FAD EXPORTER YEEO-RELATED"/>
    <property type="match status" value="1"/>
</dbReference>
<evidence type="ECO:0000256" key="13">
    <source>
        <dbReference type="SAM" id="Phobius"/>
    </source>
</evidence>
<feature type="transmembrane region" description="Helical" evidence="13">
    <location>
        <begin position="204"/>
        <end position="226"/>
    </location>
</feature>
<dbReference type="AlphaFoldDB" id="A0A4Q1RGC0"/>
<evidence type="ECO:0000256" key="6">
    <source>
        <dbReference type="ARBA" id="ARBA00022449"/>
    </source>
</evidence>
<name>A0A4Q1RGC0_9FIRM</name>
<evidence type="ECO:0000256" key="3">
    <source>
        <dbReference type="ARBA" id="ARBA00010199"/>
    </source>
</evidence>
<dbReference type="OrthoDB" id="9811110at2"/>
<feature type="transmembrane region" description="Helical" evidence="13">
    <location>
        <begin position="369"/>
        <end position="391"/>
    </location>
</feature>
<dbReference type="Proteomes" id="UP000290106">
    <property type="component" value="Unassembled WGS sequence"/>
</dbReference>
<feature type="transmembrane region" description="Helical" evidence="13">
    <location>
        <begin position="426"/>
        <end position="448"/>
    </location>
</feature>
<keyword evidence="15" id="KW-1185">Reference proteome</keyword>
<dbReference type="InterPro" id="IPR050222">
    <property type="entry name" value="MATE_MdtK"/>
</dbReference>
<evidence type="ECO:0000256" key="5">
    <source>
        <dbReference type="ARBA" id="ARBA00022448"/>
    </source>
</evidence>
<dbReference type="GO" id="GO:0015297">
    <property type="term" value="F:antiporter activity"/>
    <property type="evidence" value="ECO:0007669"/>
    <property type="project" value="UniProtKB-KW"/>
</dbReference>
<keyword evidence="11 13" id="KW-0472">Membrane</keyword>
<protein>
    <recommendedName>
        <fullName evidence="4">Probable multidrug resistance protein NorM</fullName>
    </recommendedName>
    <alternativeName>
        <fullName evidence="12">Multidrug-efflux transporter</fullName>
    </alternativeName>
</protein>
<dbReference type="PIRSF" id="PIRSF006603">
    <property type="entry name" value="DinF"/>
    <property type="match status" value="1"/>
</dbReference>
<feature type="transmembrane region" description="Helical" evidence="13">
    <location>
        <begin position="330"/>
        <end position="349"/>
    </location>
</feature>
<feature type="transmembrane region" description="Helical" evidence="13">
    <location>
        <begin position="105"/>
        <end position="123"/>
    </location>
</feature>
<evidence type="ECO:0000256" key="11">
    <source>
        <dbReference type="ARBA" id="ARBA00023136"/>
    </source>
</evidence>
<keyword evidence="5" id="KW-0813">Transport</keyword>
<dbReference type="RefSeq" id="WP_022173092.1">
    <property type="nucleotide sequence ID" value="NZ_SDKC01000001.1"/>
</dbReference>
<keyword evidence="6" id="KW-0050">Antiport</keyword>
<comment type="function">
    <text evidence="1">Multidrug efflux pump.</text>
</comment>
<reference evidence="14 15" key="1">
    <citation type="submission" date="2019-01" db="EMBL/GenBank/DDBJ databases">
        <title>Blautia sp. nov. KGMB01111 isolated human feces.</title>
        <authorList>
            <person name="Park J.-E."/>
            <person name="Kim J.-S."/>
            <person name="Park S.-H."/>
        </authorList>
    </citation>
    <scope>NUCLEOTIDE SEQUENCE [LARGE SCALE GENOMIC DNA]</scope>
    <source>
        <strain evidence="14 15">KGMB01111</strain>
    </source>
</reference>
<dbReference type="GO" id="GO:0042910">
    <property type="term" value="F:xenobiotic transmembrane transporter activity"/>
    <property type="evidence" value="ECO:0007669"/>
    <property type="project" value="InterPro"/>
</dbReference>
<keyword evidence="7" id="KW-1003">Cell membrane</keyword>
<dbReference type="InterPro" id="IPR002528">
    <property type="entry name" value="MATE_fam"/>
</dbReference>
<proteinExistence type="inferred from homology"/>
<evidence type="ECO:0000256" key="9">
    <source>
        <dbReference type="ARBA" id="ARBA00022989"/>
    </source>
</evidence>
<feature type="transmembrane region" description="Helical" evidence="13">
    <location>
        <begin position="247"/>
        <end position="269"/>
    </location>
</feature>
<evidence type="ECO:0000256" key="4">
    <source>
        <dbReference type="ARBA" id="ARBA00020268"/>
    </source>
</evidence>
<dbReference type="GO" id="GO:0005886">
    <property type="term" value="C:plasma membrane"/>
    <property type="evidence" value="ECO:0007669"/>
    <property type="project" value="UniProtKB-SubCell"/>
</dbReference>
<dbReference type="CDD" id="cd13144">
    <property type="entry name" value="MATE_like_4"/>
    <property type="match status" value="1"/>
</dbReference>
<feature type="transmembrane region" description="Helical" evidence="13">
    <location>
        <begin position="143"/>
        <end position="162"/>
    </location>
</feature>
<sequence>MTKENTSAPAAENKMGTMPIGKLLFNMSLPMMISMLVQALYNIVDSIFVAKLSENALTAVSLAFPLQTLLIAVATGTGVGMNALLSRSLGEHKFKEANKIGVNAAFLYFLSYLVFLILGFTVVKPFYASQIKGADAEIMEMGIEYLRTVMIFSFGLLAQIYFERLLTSTGKTLFSMTSQLCGALTNIILDPIMIFGLLGCPAMGVTGAAVATVIGQCVAAVVAFTCNHKFNTEIKIRFQGFRPDIKIIGTIYAIGVPSIIMQSIGSVMTYSMNRILIAFSSTATAVFGVYFKLQSFFFMPVFGLNNGITPIIAFNYGAQNRKRMIKTIKLSLITAFCLTFVGFLSFELIPQVLLGMFNASEDMLAIGIPALRIIGVHYLIAWFCIICGTVFQALGKAVYSMIVSILRQLVVLIPVAYLLSRIGGLHVVWWCFPIAEVASLVVSLTFLFSVNRQIISKIPDGSDIL</sequence>
<evidence type="ECO:0000256" key="7">
    <source>
        <dbReference type="ARBA" id="ARBA00022475"/>
    </source>
</evidence>